<accession>A0AAD9NT71</accession>
<dbReference type="EMBL" id="JAODUO010000472">
    <property type="protein sequence ID" value="KAK2179783.1"/>
    <property type="molecule type" value="Genomic_DNA"/>
</dbReference>
<evidence type="ECO:0000313" key="1">
    <source>
        <dbReference type="EMBL" id="KAK2179783.1"/>
    </source>
</evidence>
<name>A0AAD9NT71_RIDPI</name>
<gene>
    <name evidence="1" type="ORF">NP493_472g00019</name>
</gene>
<dbReference type="Proteomes" id="UP001209878">
    <property type="component" value="Unassembled WGS sequence"/>
</dbReference>
<comment type="caution">
    <text evidence="1">The sequence shown here is derived from an EMBL/GenBank/DDBJ whole genome shotgun (WGS) entry which is preliminary data.</text>
</comment>
<organism evidence="1 2">
    <name type="scientific">Ridgeia piscesae</name>
    <name type="common">Tubeworm</name>
    <dbReference type="NCBI Taxonomy" id="27915"/>
    <lineage>
        <taxon>Eukaryota</taxon>
        <taxon>Metazoa</taxon>
        <taxon>Spiralia</taxon>
        <taxon>Lophotrochozoa</taxon>
        <taxon>Annelida</taxon>
        <taxon>Polychaeta</taxon>
        <taxon>Sedentaria</taxon>
        <taxon>Canalipalpata</taxon>
        <taxon>Sabellida</taxon>
        <taxon>Siboglinidae</taxon>
        <taxon>Ridgeia</taxon>
    </lineage>
</organism>
<keyword evidence="2" id="KW-1185">Reference proteome</keyword>
<proteinExistence type="predicted"/>
<dbReference type="AlphaFoldDB" id="A0AAD9NT71"/>
<sequence>MPCYSSTCSSAVAQGQSIELSTKRTRVRIMCCRVKPWARFFNLHCSTSLSSMSEYLAIDSDDYLCTSRAVFAKLPRG</sequence>
<evidence type="ECO:0000313" key="2">
    <source>
        <dbReference type="Proteomes" id="UP001209878"/>
    </source>
</evidence>
<protein>
    <submittedName>
        <fullName evidence="1">Uncharacterized protein</fullName>
    </submittedName>
</protein>
<reference evidence="1" key="1">
    <citation type="journal article" date="2023" name="Mol. Biol. Evol.">
        <title>Third-Generation Sequencing Reveals the Adaptive Role of the Epigenome in Three Deep-Sea Polychaetes.</title>
        <authorList>
            <person name="Perez M."/>
            <person name="Aroh O."/>
            <person name="Sun Y."/>
            <person name="Lan Y."/>
            <person name="Juniper S.K."/>
            <person name="Young C.R."/>
            <person name="Angers B."/>
            <person name="Qian P.Y."/>
        </authorList>
    </citation>
    <scope>NUCLEOTIDE SEQUENCE</scope>
    <source>
        <strain evidence="1">R07B-5</strain>
    </source>
</reference>